<dbReference type="Proteomes" id="UP001415857">
    <property type="component" value="Unassembled WGS sequence"/>
</dbReference>
<organism evidence="1 2">
    <name type="scientific">Liquidambar formosana</name>
    <name type="common">Formosan gum</name>
    <dbReference type="NCBI Taxonomy" id="63359"/>
    <lineage>
        <taxon>Eukaryota</taxon>
        <taxon>Viridiplantae</taxon>
        <taxon>Streptophyta</taxon>
        <taxon>Embryophyta</taxon>
        <taxon>Tracheophyta</taxon>
        <taxon>Spermatophyta</taxon>
        <taxon>Magnoliopsida</taxon>
        <taxon>eudicotyledons</taxon>
        <taxon>Gunneridae</taxon>
        <taxon>Pentapetalae</taxon>
        <taxon>Saxifragales</taxon>
        <taxon>Altingiaceae</taxon>
        <taxon>Liquidambar</taxon>
    </lineage>
</organism>
<accession>A0AAP0S411</accession>
<comment type="caution">
    <text evidence="1">The sequence shown here is derived from an EMBL/GenBank/DDBJ whole genome shotgun (WGS) entry which is preliminary data.</text>
</comment>
<name>A0AAP0S411_LIQFO</name>
<sequence length="153" mass="18239">MAKRLREVRPALEKMVMDTNWKVYRGDGNTLLEIKAREVKQCIVNDMWWDSLDYLLKFTEPIIVMVRLADIDCLVLHLIYNMWDTMIENVKKIIFEHERKDVNLDESDFFQAIHQILDSRWNKSNTPLHCLAHSLVPRYYCDDWIQGGSNRVP</sequence>
<dbReference type="InterPro" id="IPR012337">
    <property type="entry name" value="RNaseH-like_sf"/>
</dbReference>
<proteinExistence type="predicted"/>
<dbReference type="EMBL" id="JBBPBK010000004">
    <property type="protein sequence ID" value="KAK9287266.1"/>
    <property type="molecule type" value="Genomic_DNA"/>
</dbReference>
<evidence type="ECO:0000313" key="2">
    <source>
        <dbReference type="Proteomes" id="UP001415857"/>
    </source>
</evidence>
<evidence type="ECO:0000313" key="1">
    <source>
        <dbReference type="EMBL" id="KAK9287266.1"/>
    </source>
</evidence>
<reference evidence="1 2" key="1">
    <citation type="journal article" date="2024" name="Plant J.">
        <title>Genome sequences and population genomics reveal climatic adaptation and genomic divergence between two closely related sweetgum species.</title>
        <authorList>
            <person name="Xu W.Q."/>
            <person name="Ren C.Q."/>
            <person name="Zhang X.Y."/>
            <person name="Comes H.P."/>
            <person name="Liu X.H."/>
            <person name="Li Y.G."/>
            <person name="Kettle C.J."/>
            <person name="Jalonen R."/>
            <person name="Gaisberger H."/>
            <person name="Ma Y.Z."/>
            <person name="Qiu Y.X."/>
        </authorList>
    </citation>
    <scope>NUCLEOTIDE SEQUENCE [LARGE SCALE GENOMIC DNA]</scope>
    <source>
        <strain evidence="1">Hangzhou</strain>
    </source>
</reference>
<dbReference type="AlphaFoldDB" id="A0AAP0S411"/>
<dbReference type="SUPFAM" id="SSF53098">
    <property type="entry name" value="Ribonuclease H-like"/>
    <property type="match status" value="1"/>
</dbReference>
<gene>
    <name evidence="1" type="ORF">L1049_015679</name>
</gene>
<keyword evidence="2" id="KW-1185">Reference proteome</keyword>
<protein>
    <submittedName>
        <fullName evidence="1">Uncharacterized protein</fullName>
    </submittedName>
</protein>